<gene>
    <name evidence="1" type="ORF">Nepgr_018623</name>
</gene>
<keyword evidence="2" id="KW-1185">Reference proteome</keyword>
<dbReference type="AlphaFoldDB" id="A0AAD3XT77"/>
<organism evidence="1 2">
    <name type="scientific">Nepenthes gracilis</name>
    <name type="common">Slender pitcher plant</name>
    <dbReference type="NCBI Taxonomy" id="150966"/>
    <lineage>
        <taxon>Eukaryota</taxon>
        <taxon>Viridiplantae</taxon>
        <taxon>Streptophyta</taxon>
        <taxon>Embryophyta</taxon>
        <taxon>Tracheophyta</taxon>
        <taxon>Spermatophyta</taxon>
        <taxon>Magnoliopsida</taxon>
        <taxon>eudicotyledons</taxon>
        <taxon>Gunneridae</taxon>
        <taxon>Pentapetalae</taxon>
        <taxon>Caryophyllales</taxon>
        <taxon>Nepenthaceae</taxon>
        <taxon>Nepenthes</taxon>
    </lineage>
</organism>
<evidence type="ECO:0000313" key="1">
    <source>
        <dbReference type="EMBL" id="GMH16782.1"/>
    </source>
</evidence>
<comment type="caution">
    <text evidence="1">The sequence shown here is derived from an EMBL/GenBank/DDBJ whole genome shotgun (WGS) entry which is preliminary data.</text>
</comment>
<protein>
    <submittedName>
        <fullName evidence="1">Uncharacterized protein</fullName>
    </submittedName>
</protein>
<evidence type="ECO:0000313" key="2">
    <source>
        <dbReference type="Proteomes" id="UP001279734"/>
    </source>
</evidence>
<sequence length="109" mass="12272">MAIHRSETNYHHQSASSSIATNSNRDYIYKSIVVVNSSNVFSRFLITNKICPLEFLLPLRSEARSSHSLLSTILGPTFMRIAGNGPERLIVETLTMVLLFLSRERCITS</sequence>
<dbReference type="Proteomes" id="UP001279734">
    <property type="component" value="Unassembled WGS sequence"/>
</dbReference>
<dbReference type="EMBL" id="BSYO01000017">
    <property type="protein sequence ID" value="GMH16782.1"/>
    <property type="molecule type" value="Genomic_DNA"/>
</dbReference>
<proteinExistence type="predicted"/>
<accession>A0AAD3XT77</accession>
<reference evidence="1" key="1">
    <citation type="submission" date="2023-05" db="EMBL/GenBank/DDBJ databases">
        <title>Nepenthes gracilis genome sequencing.</title>
        <authorList>
            <person name="Fukushima K."/>
        </authorList>
    </citation>
    <scope>NUCLEOTIDE SEQUENCE</scope>
    <source>
        <strain evidence="1">SING2019-196</strain>
    </source>
</reference>
<name>A0AAD3XT77_NEPGR</name>